<dbReference type="EMBL" id="BSVB01000001">
    <property type="protein sequence ID" value="GMA96042.1"/>
    <property type="molecule type" value="Genomic_DNA"/>
</dbReference>
<proteinExistence type="predicted"/>
<comment type="caution">
    <text evidence="2">The sequence shown here is derived from an EMBL/GenBank/DDBJ whole genome shotgun (WGS) entry which is preliminary data.</text>
</comment>
<name>A0ABQ6K609_9MICO</name>
<keyword evidence="3" id="KW-1185">Reference proteome</keyword>
<evidence type="ECO:0008006" key="4">
    <source>
        <dbReference type="Google" id="ProtNLM"/>
    </source>
</evidence>
<evidence type="ECO:0000313" key="3">
    <source>
        <dbReference type="Proteomes" id="UP001157034"/>
    </source>
</evidence>
<feature type="transmembrane region" description="Helical" evidence="1">
    <location>
        <begin position="12"/>
        <end position="35"/>
    </location>
</feature>
<dbReference type="Proteomes" id="UP001157034">
    <property type="component" value="Unassembled WGS sequence"/>
</dbReference>
<sequence length="357" mass="35769">MPTSAPEPHSPWRRAIGIGVALAALVTIVVLAFAWPSVTSAPKGVPIAVAGPDAAVGRFETALRQQAGDAFDVHPVAGRTAAVRAIERRADYGAILLGDRPAVLTSSAASPIVAQQLAAIAPVLQAQLQKAVAAQLPAGAPVPAISVEVADVVPLAEADARGTGLIAAALPLVIGGLIGGVALTIALVGSVRRLAALAVYAVVGGIALTSVLQGWFGVLQGSFPLNASIFTLALLGIGAPIIGFAALVGRIGVAIGPATFLLIANPISAAAQPLEFLPAPWGAVGQWFPPGAAATLLRDASYFPHADTTFPWLVLAGWAAAGALLGLVGHFRQTGGATAEAIHEAERAEVSEPAVAA</sequence>
<keyword evidence="1" id="KW-0472">Membrane</keyword>
<feature type="transmembrane region" description="Helical" evidence="1">
    <location>
        <begin position="194"/>
        <end position="216"/>
    </location>
</feature>
<reference evidence="3" key="1">
    <citation type="journal article" date="2019" name="Int. J. Syst. Evol. Microbiol.">
        <title>The Global Catalogue of Microorganisms (GCM) 10K type strain sequencing project: providing services to taxonomists for standard genome sequencing and annotation.</title>
        <authorList>
            <consortium name="The Broad Institute Genomics Platform"/>
            <consortium name="The Broad Institute Genome Sequencing Center for Infectious Disease"/>
            <person name="Wu L."/>
            <person name="Ma J."/>
        </authorList>
    </citation>
    <scope>NUCLEOTIDE SEQUENCE [LARGE SCALE GENOMIC DNA]</scope>
    <source>
        <strain evidence="3">NBRC 108894</strain>
    </source>
</reference>
<dbReference type="RefSeq" id="WP_284254705.1">
    <property type="nucleotide sequence ID" value="NZ_BAAAQO010000004.1"/>
</dbReference>
<keyword evidence="1" id="KW-1133">Transmembrane helix</keyword>
<protein>
    <recommendedName>
        <fullName evidence="4">ABC transporter permease</fullName>
    </recommendedName>
</protein>
<feature type="transmembrane region" description="Helical" evidence="1">
    <location>
        <begin position="228"/>
        <end position="248"/>
    </location>
</feature>
<gene>
    <name evidence="2" type="ORF">GCM10025881_28660</name>
</gene>
<keyword evidence="1" id="KW-0812">Transmembrane</keyword>
<feature type="transmembrane region" description="Helical" evidence="1">
    <location>
        <begin position="310"/>
        <end position="328"/>
    </location>
</feature>
<evidence type="ECO:0000256" key="1">
    <source>
        <dbReference type="SAM" id="Phobius"/>
    </source>
</evidence>
<feature type="transmembrane region" description="Helical" evidence="1">
    <location>
        <begin position="165"/>
        <end position="187"/>
    </location>
</feature>
<evidence type="ECO:0000313" key="2">
    <source>
        <dbReference type="EMBL" id="GMA96042.1"/>
    </source>
</evidence>
<organism evidence="2 3">
    <name type="scientific">Pseudolysinimonas kribbensis</name>
    <dbReference type="NCBI Taxonomy" id="433641"/>
    <lineage>
        <taxon>Bacteria</taxon>
        <taxon>Bacillati</taxon>
        <taxon>Actinomycetota</taxon>
        <taxon>Actinomycetes</taxon>
        <taxon>Micrococcales</taxon>
        <taxon>Microbacteriaceae</taxon>
        <taxon>Pseudolysinimonas</taxon>
    </lineage>
</organism>
<accession>A0ABQ6K609</accession>